<gene>
    <name evidence="8" type="primary">rmlD_2</name>
    <name evidence="8" type="ORF">JGUZn3_05710</name>
</gene>
<evidence type="ECO:0000256" key="1">
    <source>
        <dbReference type="ARBA" id="ARBA00004781"/>
    </source>
</evidence>
<comment type="pathway">
    <text evidence="1 6">Carbohydrate biosynthesis; dTDP-L-rhamnose biosynthesis.</text>
</comment>
<accession>A0A7H1NPV6</accession>
<dbReference type="PANTHER" id="PTHR10491:SF4">
    <property type="entry name" value="METHIONINE ADENOSYLTRANSFERASE 2 SUBUNIT BETA"/>
    <property type="match status" value="1"/>
</dbReference>
<evidence type="ECO:0000256" key="2">
    <source>
        <dbReference type="ARBA" id="ARBA00010944"/>
    </source>
</evidence>
<comment type="function">
    <text evidence="6">Catalyzes the reduction of dTDP-6-deoxy-L-lyxo-4-hexulose to yield dTDP-L-rhamnose.</text>
</comment>
<comment type="similarity">
    <text evidence="2 6">Belongs to the dTDP-4-dehydrorhamnose reductase family.</text>
</comment>
<dbReference type="EC" id="1.1.1.133" evidence="3 6"/>
<keyword evidence="6" id="KW-0521">NADP</keyword>
<evidence type="ECO:0000313" key="9">
    <source>
        <dbReference type="Proteomes" id="UP000516349"/>
    </source>
</evidence>
<dbReference type="PANTHER" id="PTHR10491">
    <property type="entry name" value="DTDP-4-DEHYDRORHAMNOSE REDUCTASE"/>
    <property type="match status" value="1"/>
</dbReference>
<dbReference type="UniPathway" id="UPA00124"/>
<dbReference type="InterPro" id="IPR036291">
    <property type="entry name" value="NAD(P)-bd_dom_sf"/>
</dbReference>
<dbReference type="Pfam" id="PF04321">
    <property type="entry name" value="RmlD_sub_bind"/>
    <property type="match status" value="1"/>
</dbReference>
<evidence type="ECO:0000256" key="4">
    <source>
        <dbReference type="ARBA" id="ARBA00017099"/>
    </source>
</evidence>
<name>A0A7H1NPV6_9PROT</name>
<dbReference type="AlphaFoldDB" id="A0A7H1NPV6"/>
<dbReference type="Gene3D" id="3.40.50.720">
    <property type="entry name" value="NAD(P)-binding Rossmann-like Domain"/>
    <property type="match status" value="1"/>
</dbReference>
<feature type="domain" description="RmlD-like substrate binding" evidence="7">
    <location>
        <begin position="13"/>
        <end position="269"/>
    </location>
</feature>
<dbReference type="Gene3D" id="3.90.25.10">
    <property type="entry name" value="UDP-galactose 4-epimerase, domain 1"/>
    <property type="match status" value="1"/>
</dbReference>
<protein>
    <recommendedName>
        <fullName evidence="4 6">dTDP-4-dehydrorhamnose reductase</fullName>
        <ecNumber evidence="3 6">1.1.1.133</ecNumber>
    </recommendedName>
</protein>
<dbReference type="Proteomes" id="UP000516349">
    <property type="component" value="Chromosome"/>
</dbReference>
<reference evidence="8 9" key="1">
    <citation type="submission" date="2020-08" db="EMBL/GenBank/DDBJ databases">
        <title>Complete genome sequence of Entomobacter blattae G55GP.</title>
        <authorList>
            <person name="Poehlein A."/>
            <person name="Guzman J."/>
            <person name="Daniel R."/>
            <person name="Vilcinskas A."/>
        </authorList>
    </citation>
    <scope>NUCLEOTIDE SEQUENCE [LARGE SCALE GENOMIC DNA]</scope>
    <source>
        <strain evidence="8 9">G55GP</strain>
    </source>
</reference>
<dbReference type="EMBL" id="CP060244">
    <property type="protein sequence ID" value="QNT77816.1"/>
    <property type="molecule type" value="Genomic_DNA"/>
</dbReference>
<sequence length="278" mass="31208">MLGSRFLEALPAQITVFPREDSDIKKTNELFEKITQLKPDIILNCAADTNVEGAEDNPSLALSVNALLPSLLAQAARKIEALLVHFSSTGCYGINELNPWAPHSDFETPNPTTAHHKSKIYGEDLIKDVGCRALILRLGWLYGGSIHHKKNFVWARIQEGRIKQELQSDPYQIGSPTHVDDVVKQTLHILEHNLTGVYNVVAHGAASRFDYVSKILSSAHLEVKLKPLRFIRKAKVSFNEAAFNEKLAFMGLDIMPLWEEALETYVQTLLKEEQKTKL</sequence>
<keyword evidence="9" id="KW-1185">Reference proteome</keyword>
<evidence type="ECO:0000256" key="5">
    <source>
        <dbReference type="ARBA" id="ARBA00048200"/>
    </source>
</evidence>
<evidence type="ECO:0000259" key="7">
    <source>
        <dbReference type="Pfam" id="PF04321"/>
    </source>
</evidence>
<evidence type="ECO:0000313" key="8">
    <source>
        <dbReference type="EMBL" id="QNT77816.1"/>
    </source>
</evidence>
<proteinExistence type="inferred from homology"/>
<keyword evidence="6 8" id="KW-0560">Oxidoreductase</keyword>
<evidence type="ECO:0000256" key="3">
    <source>
        <dbReference type="ARBA" id="ARBA00012929"/>
    </source>
</evidence>
<dbReference type="GO" id="GO:0019305">
    <property type="term" value="P:dTDP-rhamnose biosynthetic process"/>
    <property type="evidence" value="ECO:0007669"/>
    <property type="project" value="UniProtKB-UniPathway"/>
</dbReference>
<dbReference type="KEGG" id="ebla:JGUZn3_05710"/>
<dbReference type="SUPFAM" id="SSF51735">
    <property type="entry name" value="NAD(P)-binding Rossmann-fold domains"/>
    <property type="match status" value="1"/>
</dbReference>
<dbReference type="GO" id="GO:0048269">
    <property type="term" value="C:methionine adenosyltransferase complex"/>
    <property type="evidence" value="ECO:0007669"/>
    <property type="project" value="TreeGrafter"/>
</dbReference>
<dbReference type="InterPro" id="IPR029903">
    <property type="entry name" value="RmlD-like-bd"/>
</dbReference>
<comment type="cofactor">
    <cofactor evidence="6">
        <name>Mg(2+)</name>
        <dbReference type="ChEBI" id="CHEBI:18420"/>
    </cofactor>
    <text evidence="6">Binds 1 Mg(2+) ion per monomer.</text>
</comment>
<dbReference type="GO" id="GO:0008831">
    <property type="term" value="F:dTDP-4-dehydrorhamnose reductase activity"/>
    <property type="evidence" value="ECO:0007669"/>
    <property type="project" value="UniProtKB-EC"/>
</dbReference>
<dbReference type="GO" id="GO:0006556">
    <property type="term" value="P:S-adenosylmethionine biosynthetic process"/>
    <property type="evidence" value="ECO:0007669"/>
    <property type="project" value="TreeGrafter"/>
</dbReference>
<dbReference type="InterPro" id="IPR005913">
    <property type="entry name" value="dTDP_dehydrorham_reduct"/>
</dbReference>
<evidence type="ECO:0000256" key="6">
    <source>
        <dbReference type="RuleBase" id="RU364082"/>
    </source>
</evidence>
<dbReference type="GO" id="GO:0048270">
    <property type="term" value="F:methionine adenosyltransferase regulator activity"/>
    <property type="evidence" value="ECO:0007669"/>
    <property type="project" value="TreeGrafter"/>
</dbReference>
<comment type="catalytic activity">
    <reaction evidence="5 6">
        <text>dTDP-beta-L-rhamnose + NADP(+) = dTDP-4-dehydro-beta-L-rhamnose + NADPH + H(+)</text>
        <dbReference type="Rhea" id="RHEA:21796"/>
        <dbReference type="ChEBI" id="CHEBI:15378"/>
        <dbReference type="ChEBI" id="CHEBI:57510"/>
        <dbReference type="ChEBI" id="CHEBI:57783"/>
        <dbReference type="ChEBI" id="CHEBI:58349"/>
        <dbReference type="ChEBI" id="CHEBI:62830"/>
        <dbReference type="EC" id="1.1.1.133"/>
    </reaction>
</comment>
<organism evidence="8 9">
    <name type="scientific">Entomobacter blattae</name>
    <dbReference type="NCBI Taxonomy" id="2762277"/>
    <lineage>
        <taxon>Bacteria</taxon>
        <taxon>Pseudomonadati</taxon>
        <taxon>Pseudomonadota</taxon>
        <taxon>Alphaproteobacteria</taxon>
        <taxon>Acetobacterales</taxon>
        <taxon>Acetobacteraceae</taxon>
        <taxon>Entomobacter</taxon>
    </lineage>
</organism>